<accession>A0A6G1P8G6</accession>
<keyword evidence="3" id="KW-1185">Reference proteome</keyword>
<feature type="compositionally biased region" description="Polar residues" evidence="1">
    <location>
        <begin position="53"/>
        <end position="69"/>
    </location>
</feature>
<evidence type="ECO:0000256" key="1">
    <source>
        <dbReference type="SAM" id="MobiDB-lite"/>
    </source>
</evidence>
<protein>
    <submittedName>
        <fullName evidence="2">Uncharacterized protein</fullName>
    </submittedName>
</protein>
<name>A0A6G1P8G6_CHAAH</name>
<gene>
    <name evidence="2" type="ORF">EXN66_Car002253</name>
</gene>
<sequence length="69" mass="7596">MTRTRLPLGLSSQDIQYCFAHILHTPSYLSNDKAREEGNTKKVGLCVGHKAPSSVTNDQNTKVNTPLVI</sequence>
<feature type="region of interest" description="Disordered" evidence="1">
    <location>
        <begin position="50"/>
        <end position="69"/>
    </location>
</feature>
<evidence type="ECO:0000313" key="2">
    <source>
        <dbReference type="EMBL" id="KAF3686581.1"/>
    </source>
</evidence>
<reference evidence="2 3" key="1">
    <citation type="submission" date="2019-02" db="EMBL/GenBank/DDBJ databases">
        <title>Opniocepnalus argus genome.</title>
        <authorList>
            <person name="Zhou C."/>
            <person name="Xiao S."/>
        </authorList>
    </citation>
    <scope>NUCLEOTIDE SEQUENCE [LARGE SCALE GENOMIC DNA]</scope>
    <source>
        <strain evidence="2">OARG1902GOOAL</strain>
        <tissue evidence="2">Muscle</tissue>
    </source>
</reference>
<reference evidence="3" key="2">
    <citation type="submission" date="2019-02" db="EMBL/GenBank/DDBJ databases">
        <title>Opniocepnalus argus Var Kimnra genome.</title>
        <authorList>
            <person name="Zhou C."/>
            <person name="Xiao S."/>
        </authorList>
    </citation>
    <scope>NUCLEOTIDE SEQUENCE [LARGE SCALE GENOMIC DNA]</scope>
</reference>
<evidence type="ECO:0000313" key="3">
    <source>
        <dbReference type="Proteomes" id="UP000503349"/>
    </source>
</evidence>
<organism evidence="2 3">
    <name type="scientific">Channa argus</name>
    <name type="common">Northern snakehead</name>
    <name type="synonym">Ophicephalus argus</name>
    <dbReference type="NCBI Taxonomy" id="215402"/>
    <lineage>
        <taxon>Eukaryota</taxon>
        <taxon>Metazoa</taxon>
        <taxon>Chordata</taxon>
        <taxon>Craniata</taxon>
        <taxon>Vertebrata</taxon>
        <taxon>Euteleostomi</taxon>
        <taxon>Actinopterygii</taxon>
        <taxon>Neopterygii</taxon>
        <taxon>Teleostei</taxon>
        <taxon>Neoteleostei</taxon>
        <taxon>Acanthomorphata</taxon>
        <taxon>Anabantaria</taxon>
        <taxon>Anabantiformes</taxon>
        <taxon>Channoidei</taxon>
        <taxon>Channidae</taxon>
        <taxon>Channa</taxon>
    </lineage>
</organism>
<dbReference type="Proteomes" id="UP000503349">
    <property type="component" value="Chromosome 2"/>
</dbReference>
<dbReference type="AlphaFoldDB" id="A0A6G1P8G6"/>
<dbReference type="EMBL" id="CM015713">
    <property type="protein sequence ID" value="KAF3686581.1"/>
    <property type="molecule type" value="Genomic_DNA"/>
</dbReference>
<proteinExistence type="predicted"/>